<dbReference type="STRING" id="455432.AWN90_27380"/>
<evidence type="ECO:0000313" key="4">
    <source>
        <dbReference type="Proteomes" id="UP000076512"/>
    </source>
</evidence>
<proteinExistence type="inferred from homology"/>
<dbReference type="PRINTS" id="PR00081">
    <property type="entry name" value="GDHRDH"/>
</dbReference>
<dbReference type="CDD" id="cd05233">
    <property type="entry name" value="SDR_c"/>
    <property type="match status" value="1"/>
</dbReference>
<dbReference type="InterPro" id="IPR002347">
    <property type="entry name" value="SDR_fam"/>
</dbReference>
<evidence type="ECO:0000313" key="3">
    <source>
        <dbReference type="EMBL" id="KZM72533.1"/>
    </source>
</evidence>
<comment type="caution">
    <text evidence="3">The sequence shown here is derived from an EMBL/GenBank/DDBJ whole genome shotgun (WGS) entry which is preliminary data.</text>
</comment>
<dbReference type="FunFam" id="3.40.50.720:FF:000084">
    <property type="entry name" value="Short-chain dehydrogenase reductase"/>
    <property type="match status" value="1"/>
</dbReference>
<dbReference type="OrthoDB" id="9803333at2"/>
<evidence type="ECO:0000256" key="2">
    <source>
        <dbReference type="ARBA" id="ARBA00023002"/>
    </source>
</evidence>
<gene>
    <name evidence="3" type="ORF">AWN90_27380</name>
</gene>
<dbReference type="Proteomes" id="UP000076512">
    <property type="component" value="Unassembled WGS sequence"/>
</dbReference>
<accession>A0A164LLF0</accession>
<dbReference type="InterPro" id="IPR020904">
    <property type="entry name" value="Sc_DH/Rdtase_CS"/>
</dbReference>
<dbReference type="InterPro" id="IPR036291">
    <property type="entry name" value="NAD(P)-bd_dom_sf"/>
</dbReference>
<protein>
    <submittedName>
        <fullName evidence="3">Ketoreductase</fullName>
    </submittedName>
</protein>
<reference evidence="3 4" key="1">
    <citation type="submission" date="2016-04" db="EMBL/GenBank/DDBJ databases">
        <authorList>
            <person name="Evans L.H."/>
            <person name="Alamgir A."/>
            <person name="Owens N."/>
            <person name="Weber N.D."/>
            <person name="Virtaneva K."/>
            <person name="Barbian K."/>
            <person name="Babar A."/>
            <person name="Rosenke K."/>
        </authorList>
    </citation>
    <scope>NUCLEOTIDE SEQUENCE [LARGE SCALE GENOMIC DNA]</scope>
    <source>
        <strain evidence="3 4">IFM 0406</strain>
    </source>
</reference>
<name>A0A164LLF0_9NOCA</name>
<dbReference type="Pfam" id="PF13561">
    <property type="entry name" value="adh_short_C2"/>
    <property type="match status" value="1"/>
</dbReference>
<keyword evidence="4" id="KW-1185">Reference proteome</keyword>
<dbReference type="GO" id="GO:0016491">
    <property type="term" value="F:oxidoreductase activity"/>
    <property type="evidence" value="ECO:0007669"/>
    <property type="project" value="UniProtKB-KW"/>
</dbReference>
<dbReference type="Gene3D" id="3.40.50.720">
    <property type="entry name" value="NAD(P)-binding Rossmann-like Domain"/>
    <property type="match status" value="1"/>
</dbReference>
<dbReference type="PANTHER" id="PTHR43975:SF2">
    <property type="entry name" value="EG:BACR7A4.14 PROTEIN-RELATED"/>
    <property type="match status" value="1"/>
</dbReference>
<dbReference type="PANTHER" id="PTHR43975">
    <property type="entry name" value="ZGC:101858"/>
    <property type="match status" value="1"/>
</dbReference>
<keyword evidence="2" id="KW-0560">Oxidoreductase</keyword>
<organism evidence="3 4">
    <name type="scientific">Nocardia terpenica</name>
    <dbReference type="NCBI Taxonomy" id="455432"/>
    <lineage>
        <taxon>Bacteria</taxon>
        <taxon>Bacillati</taxon>
        <taxon>Actinomycetota</taxon>
        <taxon>Actinomycetes</taxon>
        <taxon>Mycobacteriales</taxon>
        <taxon>Nocardiaceae</taxon>
        <taxon>Nocardia</taxon>
    </lineage>
</organism>
<dbReference type="AlphaFoldDB" id="A0A164LLF0"/>
<dbReference type="EMBL" id="LWGR01000007">
    <property type="protein sequence ID" value="KZM72533.1"/>
    <property type="molecule type" value="Genomic_DNA"/>
</dbReference>
<dbReference type="PRINTS" id="PR00080">
    <property type="entry name" value="SDRFAMILY"/>
</dbReference>
<evidence type="ECO:0000256" key="1">
    <source>
        <dbReference type="ARBA" id="ARBA00006484"/>
    </source>
</evidence>
<comment type="similarity">
    <text evidence="1">Belongs to the short-chain dehydrogenases/reductases (SDR) family.</text>
</comment>
<sequence>MVITGGGSGIGRVAAHRFAAAGADVLITGRTDTTLRQAADGTGIRTATADVGTADGRAAIIEAATREFGRIDVLVNNAGVTLPAALGKIDPAAAERQIATNLVGPIFLTQSALPLLGTGATIINVTSNTPDRGWPEGSIYGATKVGMDFLTKTWALELAERGIRVVSVAPGMTRTPILTNSGLTPEEIEAGLRFQERIPLARLAEPEEIAWWIVAAASPEASYLTGQVIRVDGGLSAA</sequence>
<dbReference type="PROSITE" id="PS00061">
    <property type="entry name" value="ADH_SHORT"/>
    <property type="match status" value="1"/>
</dbReference>
<dbReference type="SUPFAM" id="SSF51735">
    <property type="entry name" value="NAD(P)-binding Rossmann-fold domains"/>
    <property type="match status" value="1"/>
</dbReference>